<keyword evidence="2" id="KW-0813">Transport</keyword>
<keyword evidence="5 6" id="KW-0472">Membrane</keyword>
<feature type="transmembrane region" description="Helical" evidence="6">
    <location>
        <begin position="186"/>
        <end position="208"/>
    </location>
</feature>
<dbReference type="PANTHER" id="PTHR11101:SF80">
    <property type="entry name" value="PHOSPHATE TRANSPORTER"/>
    <property type="match status" value="1"/>
</dbReference>
<protein>
    <recommendedName>
        <fullName evidence="8">Phosphate transporter</fullName>
    </recommendedName>
</protein>
<dbReference type="GO" id="GO:0016020">
    <property type="term" value="C:membrane"/>
    <property type="evidence" value="ECO:0007669"/>
    <property type="project" value="UniProtKB-SubCell"/>
</dbReference>
<evidence type="ECO:0000256" key="3">
    <source>
        <dbReference type="ARBA" id="ARBA00022692"/>
    </source>
</evidence>
<evidence type="ECO:0000313" key="7">
    <source>
        <dbReference type="EMBL" id="QHU07161.1"/>
    </source>
</evidence>
<evidence type="ECO:0000256" key="1">
    <source>
        <dbReference type="ARBA" id="ARBA00004141"/>
    </source>
</evidence>
<evidence type="ECO:0000256" key="2">
    <source>
        <dbReference type="ARBA" id="ARBA00022448"/>
    </source>
</evidence>
<dbReference type="EMBL" id="MN740684">
    <property type="protein sequence ID" value="QHU07161.1"/>
    <property type="molecule type" value="Genomic_DNA"/>
</dbReference>
<evidence type="ECO:0000256" key="5">
    <source>
        <dbReference type="ARBA" id="ARBA00023136"/>
    </source>
</evidence>
<dbReference type="GO" id="GO:0035435">
    <property type="term" value="P:phosphate ion transmembrane transport"/>
    <property type="evidence" value="ECO:0007669"/>
    <property type="project" value="TreeGrafter"/>
</dbReference>
<dbReference type="Pfam" id="PF01384">
    <property type="entry name" value="PHO4"/>
    <property type="match status" value="1"/>
</dbReference>
<feature type="transmembrane region" description="Helical" evidence="6">
    <location>
        <begin position="402"/>
        <end position="422"/>
    </location>
</feature>
<dbReference type="PANTHER" id="PTHR11101">
    <property type="entry name" value="PHOSPHATE TRANSPORTER"/>
    <property type="match status" value="1"/>
</dbReference>
<evidence type="ECO:0000256" key="4">
    <source>
        <dbReference type="ARBA" id="ARBA00022989"/>
    </source>
</evidence>
<dbReference type="GO" id="GO:0005315">
    <property type="term" value="F:phosphate transmembrane transporter activity"/>
    <property type="evidence" value="ECO:0007669"/>
    <property type="project" value="InterPro"/>
</dbReference>
<dbReference type="InterPro" id="IPR001204">
    <property type="entry name" value="Phos_transporter"/>
</dbReference>
<feature type="transmembrane region" description="Helical" evidence="6">
    <location>
        <begin position="6"/>
        <end position="24"/>
    </location>
</feature>
<feature type="transmembrane region" description="Helical" evidence="6">
    <location>
        <begin position="373"/>
        <end position="390"/>
    </location>
</feature>
<evidence type="ECO:0008006" key="8">
    <source>
        <dbReference type="Google" id="ProtNLM"/>
    </source>
</evidence>
<feature type="transmembrane region" description="Helical" evidence="6">
    <location>
        <begin position="142"/>
        <end position="165"/>
    </location>
</feature>
<keyword evidence="3 6" id="KW-0812">Transmembrane</keyword>
<feature type="transmembrane region" description="Helical" evidence="6">
    <location>
        <begin position="498"/>
        <end position="520"/>
    </location>
</feature>
<sequence>MSNYIWIVSLGGIFSFIASMGIGANDVANSFATSVGSKTLTMKQAVILACIFETLGAVLMGSHVSETIRKGIANYECFQDDPYSLMYGCMWVCFSVATWLFTASYLEMPVSTTHSCIGGMIGMTIAIKGSSCVIWYEQKDNFPYIGGVIGMIISWFVSPVLSGCISSSLYYIIRQCILRKNYESKYIYFAFPLLVGITITLNTFFIIYKGAKGLGLHKTPLDIVLVVSFGLGLFSGLMTIPILPKIYKYINNKYENKNDLELNTNSSENKLISVTHNYNNTHTLVYSNNKAIVLNELPEDLSDIKIIDENVNNNSITNIDICKFTEIEENDKSIVEIIHNNAEKFDERTEDFFKYLQVFSASCAAFSHGANDVANAIGPFAAILTIYWDGDVRKNSVMDNNAYWILSLGGIGISIGLLLYGYKIIRAIGIKLCKITPARGTIIELSAALVTIFGSRLKIPLSTTHCQIGATCGVGLLESSWSNNISGINNKILFKTMFGWVITCVFVGLITGLLTAQGIYAPSLN</sequence>
<reference evidence="7" key="1">
    <citation type="journal article" date="2020" name="Nature">
        <title>Giant virus diversity and host interactions through global metagenomics.</title>
        <authorList>
            <person name="Schulz F."/>
            <person name="Roux S."/>
            <person name="Paez-Espino D."/>
            <person name="Jungbluth S."/>
            <person name="Walsh D.A."/>
            <person name="Denef V.J."/>
            <person name="McMahon K.D."/>
            <person name="Konstantinidis K.T."/>
            <person name="Eloe-Fadrosh E.A."/>
            <person name="Kyrpides N.C."/>
            <person name="Woyke T."/>
        </authorList>
    </citation>
    <scope>NUCLEOTIDE SEQUENCE</scope>
    <source>
        <strain evidence="7">GVMAG-S-1040241-154</strain>
    </source>
</reference>
<comment type="subcellular location">
    <subcellularLocation>
        <location evidence="1">Membrane</location>
        <topology evidence="1">Multi-pass membrane protein</topology>
    </subcellularLocation>
</comment>
<feature type="transmembrane region" description="Helical" evidence="6">
    <location>
        <begin position="117"/>
        <end position="136"/>
    </location>
</feature>
<proteinExistence type="predicted"/>
<keyword evidence="4 6" id="KW-1133">Transmembrane helix</keyword>
<feature type="transmembrane region" description="Helical" evidence="6">
    <location>
        <begin position="45"/>
        <end position="65"/>
    </location>
</feature>
<feature type="transmembrane region" description="Helical" evidence="6">
    <location>
        <begin position="223"/>
        <end position="243"/>
    </location>
</feature>
<feature type="transmembrane region" description="Helical" evidence="6">
    <location>
        <begin position="85"/>
        <end position="105"/>
    </location>
</feature>
<name>A0A6C0JQK5_9ZZZZ</name>
<accession>A0A6C0JQK5</accession>
<dbReference type="AlphaFoldDB" id="A0A6C0JQK5"/>
<evidence type="ECO:0000256" key="6">
    <source>
        <dbReference type="SAM" id="Phobius"/>
    </source>
</evidence>
<organism evidence="7">
    <name type="scientific">viral metagenome</name>
    <dbReference type="NCBI Taxonomy" id="1070528"/>
    <lineage>
        <taxon>unclassified sequences</taxon>
        <taxon>metagenomes</taxon>
        <taxon>organismal metagenomes</taxon>
    </lineage>
</organism>